<evidence type="ECO:0000313" key="1">
    <source>
        <dbReference type="EMBL" id="GGK63876.1"/>
    </source>
</evidence>
<organism evidence="1 2">
    <name type="scientific">Sphaerisporangium melleum</name>
    <dbReference type="NCBI Taxonomy" id="321316"/>
    <lineage>
        <taxon>Bacteria</taxon>
        <taxon>Bacillati</taxon>
        <taxon>Actinomycetota</taxon>
        <taxon>Actinomycetes</taxon>
        <taxon>Streptosporangiales</taxon>
        <taxon>Streptosporangiaceae</taxon>
        <taxon>Sphaerisporangium</taxon>
    </lineage>
</organism>
<comment type="caution">
    <text evidence="1">The sequence shown here is derived from an EMBL/GenBank/DDBJ whole genome shotgun (WGS) entry which is preliminary data.</text>
</comment>
<keyword evidence="2" id="KW-1185">Reference proteome</keyword>
<gene>
    <name evidence="1" type="ORF">GCM10007964_03680</name>
</gene>
<reference evidence="1" key="1">
    <citation type="journal article" date="2014" name="Int. J. Syst. Evol. Microbiol.">
        <title>Complete genome sequence of Corynebacterium casei LMG S-19264T (=DSM 44701T), isolated from a smear-ripened cheese.</title>
        <authorList>
            <consortium name="US DOE Joint Genome Institute (JGI-PGF)"/>
            <person name="Walter F."/>
            <person name="Albersmeier A."/>
            <person name="Kalinowski J."/>
            <person name="Ruckert C."/>
        </authorList>
    </citation>
    <scope>NUCLEOTIDE SEQUENCE</scope>
    <source>
        <strain evidence="1">JCM 13064</strain>
    </source>
</reference>
<protein>
    <submittedName>
        <fullName evidence="1">Uncharacterized protein</fullName>
    </submittedName>
</protein>
<dbReference type="EMBL" id="BMNT01000001">
    <property type="protein sequence ID" value="GGK63876.1"/>
    <property type="molecule type" value="Genomic_DNA"/>
</dbReference>
<reference evidence="1" key="2">
    <citation type="submission" date="2020-09" db="EMBL/GenBank/DDBJ databases">
        <authorList>
            <person name="Sun Q."/>
            <person name="Ohkuma M."/>
        </authorList>
    </citation>
    <scope>NUCLEOTIDE SEQUENCE</scope>
    <source>
        <strain evidence="1">JCM 13064</strain>
    </source>
</reference>
<dbReference type="AlphaFoldDB" id="A0A917VDG8"/>
<name>A0A917VDG8_9ACTN</name>
<sequence>MAKLPLHSIVTVRIHDKNVRHERARLLCMERLLYELDAAGVAMVVLESRYTDDRFDRSLLTSLRRSRRVSLTMKVSWESPNDEPLLWAADAVVGATTWWLDGEPRYFNALADQIRVICLE</sequence>
<proteinExistence type="predicted"/>
<evidence type="ECO:0000313" key="2">
    <source>
        <dbReference type="Proteomes" id="UP000645217"/>
    </source>
</evidence>
<dbReference type="Proteomes" id="UP000645217">
    <property type="component" value="Unassembled WGS sequence"/>
</dbReference>
<accession>A0A917VDG8</accession>
<dbReference type="RefSeq" id="WP_189161125.1">
    <property type="nucleotide sequence ID" value="NZ_BMNT01000001.1"/>
</dbReference>